<dbReference type="HOGENOM" id="CLU_1995728_0_0_1"/>
<accession>D7KMZ1</accession>
<sequence>MMIWYSSRFSDKSTSQLVIESLSSCTVWILSPRTPQIGGHQHEPRSCLEAPQIEISNHELYISDDHHLDNTSDTNDPSHVTGEGTGRRRGKTAFICGGGELTSCGCEGIRLEEISGKPRKTSSQK</sequence>
<dbReference type="EMBL" id="GL348713">
    <property type="protein sequence ID" value="EFH67523.1"/>
    <property type="molecule type" value="Genomic_DNA"/>
</dbReference>
<dbReference type="Proteomes" id="UP000008694">
    <property type="component" value="Unassembled WGS sequence"/>
</dbReference>
<protein>
    <submittedName>
        <fullName evidence="2">Predicted protein</fullName>
    </submittedName>
</protein>
<dbReference type="Gramene" id="Al_scaffold_0001_3825">
    <property type="protein sequence ID" value="Al_scaffold_0001_3825"/>
    <property type="gene ID" value="Al_scaffold_0001_3825"/>
</dbReference>
<organism evidence="3">
    <name type="scientific">Arabidopsis lyrata subsp. lyrata</name>
    <name type="common">Lyre-leaved rock-cress</name>
    <dbReference type="NCBI Taxonomy" id="81972"/>
    <lineage>
        <taxon>Eukaryota</taxon>
        <taxon>Viridiplantae</taxon>
        <taxon>Streptophyta</taxon>
        <taxon>Embryophyta</taxon>
        <taxon>Tracheophyta</taxon>
        <taxon>Spermatophyta</taxon>
        <taxon>Magnoliopsida</taxon>
        <taxon>eudicotyledons</taxon>
        <taxon>Gunneridae</taxon>
        <taxon>Pentapetalae</taxon>
        <taxon>rosids</taxon>
        <taxon>malvids</taxon>
        <taxon>Brassicales</taxon>
        <taxon>Brassicaceae</taxon>
        <taxon>Camelineae</taxon>
        <taxon>Arabidopsis</taxon>
    </lineage>
</organism>
<evidence type="ECO:0000256" key="1">
    <source>
        <dbReference type="SAM" id="MobiDB-lite"/>
    </source>
</evidence>
<keyword evidence="3" id="KW-1185">Reference proteome</keyword>
<gene>
    <name evidence="2" type="ORF">ARALYDRAFT_681502</name>
</gene>
<reference evidence="3" key="1">
    <citation type="journal article" date="2011" name="Nat. Genet.">
        <title>The Arabidopsis lyrata genome sequence and the basis of rapid genome size change.</title>
        <authorList>
            <person name="Hu T.T."/>
            <person name="Pattyn P."/>
            <person name="Bakker E.G."/>
            <person name="Cao J."/>
            <person name="Cheng J.-F."/>
            <person name="Clark R.M."/>
            <person name="Fahlgren N."/>
            <person name="Fawcett J.A."/>
            <person name="Grimwood J."/>
            <person name="Gundlach H."/>
            <person name="Haberer G."/>
            <person name="Hollister J.D."/>
            <person name="Ossowski S."/>
            <person name="Ottilar R.P."/>
            <person name="Salamov A.A."/>
            <person name="Schneeberger K."/>
            <person name="Spannagl M."/>
            <person name="Wang X."/>
            <person name="Yang L."/>
            <person name="Nasrallah M.E."/>
            <person name="Bergelson J."/>
            <person name="Carrington J.C."/>
            <person name="Gaut B.S."/>
            <person name="Schmutz J."/>
            <person name="Mayer K.F.X."/>
            <person name="Van de Peer Y."/>
            <person name="Grigoriev I.V."/>
            <person name="Nordborg M."/>
            <person name="Weigel D."/>
            <person name="Guo Y.-L."/>
        </authorList>
    </citation>
    <scope>NUCLEOTIDE SEQUENCE [LARGE SCALE GENOMIC DNA]</scope>
    <source>
        <strain evidence="3">cv. MN47</strain>
    </source>
</reference>
<dbReference type="AlphaFoldDB" id="D7KMZ1"/>
<feature type="region of interest" description="Disordered" evidence="1">
    <location>
        <begin position="65"/>
        <end position="90"/>
    </location>
</feature>
<name>D7KMZ1_ARALL</name>
<evidence type="ECO:0000313" key="3">
    <source>
        <dbReference type="Proteomes" id="UP000008694"/>
    </source>
</evidence>
<evidence type="ECO:0000313" key="2">
    <source>
        <dbReference type="EMBL" id="EFH67523.1"/>
    </source>
</evidence>
<proteinExistence type="predicted"/>